<proteinExistence type="predicted"/>
<gene>
    <name evidence="4 5" type="primary">LOC100198790</name>
</gene>
<dbReference type="RefSeq" id="XP_065646478.1">
    <property type="nucleotide sequence ID" value="XM_065790406.1"/>
</dbReference>
<reference evidence="3 4" key="1">
    <citation type="submission" date="2025-05" db="UniProtKB">
        <authorList>
            <consortium name="RefSeq"/>
        </authorList>
    </citation>
    <scope>NUCLEOTIDE SEQUENCE [LARGE SCALE GENOMIC DNA]</scope>
</reference>
<dbReference type="Proteomes" id="UP001652625">
    <property type="component" value="Chromosome 02"/>
</dbReference>
<keyword evidence="3" id="KW-1185">Reference proteome</keyword>
<evidence type="ECO:0000313" key="3">
    <source>
        <dbReference type="Proteomes" id="UP001652625"/>
    </source>
</evidence>
<evidence type="ECO:0000256" key="2">
    <source>
        <dbReference type="SAM" id="MobiDB-lite"/>
    </source>
</evidence>
<dbReference type="GeneID" id="100198790"/>
<accession>A0ABM4BC07</accession>
<evidence type="ECO:0000256" key="1">
    <source>
        <dbReference type="ARBA" id="ARBA00023242"/>
    </source>
</evidence>
<evidence type="ECO:0000313" key="5">
    <source>
        <dbReference type="RefSeq" id="XP_065646479.1"/>
    </source>
</evidence>
<evidence type="ECO:0000313" key="4">
    <source>
        <dbReference type="RefSeq" id="XP_065646478.1"/>
    </source>
</evidence>
<organism evidence="3 5">
    <name type="scientific">Hydra vulgaris</name>
    <name type="common">Hydra</name>
    <name type="synonym">Hydra attenuata</name>
    <dbReference type="NCBI Taxonomy" id="6087"/>
    <lineage>
        <taxon>Eukaryota</taxon>
        <taxon>Metazoa</taxon>
        <taxon>Cnidaria</taxon>
        <taxon>Hydrozoa</taxon>
        <taxon>Hydroidolina</taxon>
        <taxon>Anthoathecata</taxon>
        <taxon>Aplanulata</taxon>
        <taxon>Hydridae</taxon>
        <taxon>Hydra</taxon>
    </lineage>
</organism>
<sequence>MESIRKSQRPKKIPGHFLELAPHASNAAPRRNIKNPIRPNPLPDFCCDNCGSRYVVNPMRRGNKAAATPRYKPAPRHKIDPATQKILTLCNACGLKFKRKKKDKPDKVQLTEEEKKAFNDEGEAFAKGLANKLNSDLASRLYCSNVKKTACGCIQKFICGSESTSVEDILSRAKLLLDILTVATELRKLKCYDINNLEEKPFKKKNGKIGLGNGHRKSKEYEDYVLQKREFLKGTMKLCEKGVQKILSYSNNFLHKRMKTDPEKGIRIERQKGKAAMGTLKPICDLPLESCCIDNCVRMALTHSRLLESWRERSISSQVEARRVLAEMLTPSGGNRANCYKFIAAVTGCSNTTIGKVNEQMRNTGGDREPPEHGLKRYWKEKPKSDSSVEVSSGFVPSYKILQTAASSAGLSSVMQNIDKDSTPKRQKRQQSINEARKKEYLSPNNRFITILADTNDAASSLSNIQSIPATMLSLNTNNQYGGFISIPTGLTSSNVSISNSLSLQTFQQHLQHQQQLQLQIQILQQQLQNTQAAVLNQTDIQQNHSNAYMVTVSNHLENVNSVGTPIVMRGLSTQQPLIQNVISQSFMPNLVSSESIPSFAGHSSGAINFMSTNVDVSHSNHVSLITSPISSRCDLNIVVPNNAIISQESNVNGNLNNRNRSSRQISNFSHLHLISSQPPTMTLGQHPVTISLQNPDITNLPTMLLTQTSSNCPVTPGQLVLHQVSASLPSSGLVIHPPLSVQASSDQLSVQSVSTSQSLIESSLAISNPILPPITSFNADAFLTSGAGTYTVLNANIDSPTHSLPSV</sequence>
<dbReference type="RefSeq" id="XP_065646479.1">
    <property type="nucleotide sequence ID" value="XM_065790407.1"/>
</dbReference>
<keyword evidence="1" id="KW-0539">Nucleus</keyword>
<feature type="region of interest" description="Disordered" evidence="2">
    <location>
        <begin position="416"/>
        <end position="436"/>
    </location>
</feature>
<dbReference type="InterPro" id="IPR013088">
    <property type="entry name" value="Znf_NHR/GATA"/>
</dbReference>
<dbReference type="Gene3D" id="3.30.50.10">
    <property type="entry name" value="Erythroid Transcription Factor GATA-1, subunit A"/>
    <property type="match status" value="1"/>
</dbReference>
<protein>
    <submittedName>
        <fullName evidence="4 5">Uncharacterized protein LOC100198790 isoform X2</fullName>
    </submittedName>
</protein>
<name>A0ABM4BC07_HYDVU</name>